<proteinExistence type="predicted"/>
<organism evidence="1">
    <name type="scientific">Parabacteroides goldsteinii</name>
    <dbReference type="NCBI Taxonomy" id="328812"/>
    <lineage>
        <taxon>Bacteria</taxon>
        <taxon>Pseudomonadati</taxon>
        <taxon>Bacteroidota</taxon>
        <taxon>Bacteroidia</taxon>
        <taxon>Bacteroidales</taxon>
        <taxon>Tannerellaceae</taxon>
        <taxon>Parabacteroides</taxon>
    </lineage>
</organism>
<sequence length="665" mass="77992">MKYYIFIPFFFHLLFFSCSSLSEKKLEECIANAGNNKPEILTVLKHYKDSTLKLEAARFLLENMPGHYAIDSNLINHLKPYYIKHRVISEKYHWDVYNHQWIHSIDSLRDSYSSDFFHESQHTVQADIENIKANWLIKQIELAFDAWQTNSYTQNISFKEFCEYILPYRTQDGLILDNAREVFFYRHRNFFNDSSIHFQERIDSLLSKYQTINHSNFAAINTPIYSISTLELIKRGLCEHKCWFNATLLTTMGIPTVIDFVPAWGNRNSRHSWNAIVLNGETYPFEPFWDEDPWKYKNLYNNKTFDLKWGKFRLPKVYRHTYSYHLEGPAFDNEVNPSDIPSIFKNPNIIDVSSSYFETVDINIKLPHKTSEKVRYCYLCVYGNGNWQPIQWGKIQNKKASFKSIGKDIVYLPAYFINGKIIAASNPFYLDGKGEMTTLKTEKETINLTLATTNSIVDVATREKNINYLSGTYLLGKIENRPNQYDTLFHFSDTIDNWQNNIHLNILQKYRYIHLLSDQDTLALNEIIFYEKNKDSIQPINNIHVSGSFHPIDSTNPINYLIDNLSTTGSCGKLTKNKTICFDLGKPCLLSSIQYYPYVPSTLKKDAKYELFYWNNGWKSGGVQKCNGQYITFKNIPQGTLYRLKEESSKNERIFTWENGLIYWM</sequence>
<accession>A0A6G1ZBW7</accession>
<dbReference type="EMBL" id="WKLP01000010">
    <property type="protein sequence ID" value="MRY11456.1"/>
    <property type="molecule type" value="Genomic_DNA"/>
</dbReference>
<dbReference type="PANTHER" id="PTHR35532:SF5">
    <property type="entry name" value="CARBOHYDRATE-BINDING DOMAIN-CONTAINING PROTEIN"/>
    <property type="match status" value="1"/>
</dbReference>
<dbReference type="PROSITE" id="PS51257">
    <property type="entry name" value="PROKAR_LIPOPROTEIN"/>
    <property type="match status" value="1"/>
</dbReference>
<dbReference type="PANTHER" id="PTHR35532">
    <property type="entry name" value="SIMILAR TO POLYHYDROXYALKANOATE DEPOLYMERASE"/>
    <property type="match status" value="1"/>
</dbReference>
<gene>
    <name evidence="1" type="ORF">GKE01_08240</name>
</gene>
<name>A0A6G1ZBW7_9BACT</name>
<dbReference type="RefSeq" id="WP_010802730.1">
    <property type="nucleotide sequence ID" value="NZ_CAJSYT010000015.1"/>
</dbReference>
<evidence type="ECO:0008006" key="2">
    <source>
        <dbReference type="Google" id="ProtNLM"/>
    </source>
</evidence>
<reference evidence="1" key="1">
    <citation type="journal article" date="2019" name="Nat. Med.">
        <title>A library of human gut bacterial isolates paired with longitudinal multiomics data enables mechanistic microbiome research.</title>
        <authorList>
            <person name="Poyet M."/>
            <person name="Groussin M."/>
            <person name="Gibbons S.M."/>
            <person name="Avila-Pacheco J."/>
            <person name="Jiang X."/>
            <person name="Kearney S.M."/>
            <person name="Perrotta A.R."/>
            <person name="Berdy B."/>
            <person name="Zhao S."/>
            <person name="Lieberman T.D."/>
            <person name="Swanson P.K."/>
            <person name="Smith M."/>
            <person name="Roesemann S."/>
            <person name="Alexander J.E."/>
            <person name="Rich S.A."/>
            <person name="Livny J."/>
            <person name="Vlamakis H."/>
            <person name="Clish C."/>
            <person name="Bullock K."/>
            <person name="Deik A."/>
            <person name="Scott J."/>
            <person name="Pierce K.A."/>
            <person name="Xavier R.J."/>
            <person name="Alm E.J."/>
        </authorList>
    </citation>
    <scope>NUCLEOTIDE SEQUENCE</scope>
    <source>
        <strain evidence="1">BIOML-A4</strain>
    </source>
</reference>
<comment type="caution">
    <text evidence="1">The sequence shown here is derived from an EMBL/GenBank/DDBJ whole genome shotgun (WGS) entry which is preliminary data.</text>
</comment>
<evidence type="ECO:0000313" key="1">
    <source>
        <dbReference type="EMBL" id="MRY11456.1"/>
    </source>
</evidence>
<dbReference type="AlphaFoldDB" id="A0A6G1ZBW7"/>
<protein>
    <recommendedName>
        <fullName evidence="2">Peptide-N(4)-(N-acetyl-beta-glucosaminyl)asparagine amidase</fullName>
    </recommendedName>
</protein>